<keyword evidence="2" id="KW-0560">Oxidoreductase</keyword>
<reference evidence="4 6" key="1">
    <citation type="submission" date="2020-01" db="EMBL/GenBank/DDBJ databases">
        <title>the WGS Modestobacter muralis CPCC 204518.</title>
        <authorList>
            <person name="Jiang Z."/>
        </authorList>
    </citation>
    <scope>NUCLEOTIDE SEQUENCE [LARGE SCALE GENOMIC DNA]</scope>
    <source>
        <strain evidence="4 6">DSM 100205</strain>
    </source>
</reference>
<dbReference type="Proteomes" id="UP000468828">
    <property type="component" value="Unassembled WGS sequence"/>
</dbReference>
<dbReference type="Proteomes" id="UP000471152">
    <property type="component" value="Unassembled WGS sequence"/>
</dbReference>
<dbReference type="InterPro" id="IPR020904">
    <property type="entry name" value="Sc_DH/Rdtase_CS"/>
</dbReference>
<dbReference type="SUPFAM" id="SSF51735">
    <property type="entry name" value="NAD(P)-binding Rossmann-fold domains"/>
    <property type="match status" value="1"/>
</dbReference>
<comment type="similarity">
    <text evidence="1 3">Belongs to the short-chain dehydrogenases/reductases (SDR) family.</text>
</comment>
<evidence type="ECO:0000313" key="6">
    <source>
        <dbReference type="Proteomes" id="UP000468828"/>
    </source>
</evidence>
<dbReference type="InterPro" id="IPR036291">
    <property type="entry name" value="NAD(P)-bd_dom_sf"/>
</dbReference>
<dbReference type="GO" id="GO:0016020">
    <property type="term" value="C:membrane"/>
    <property type="evidence" value="ECO:0007669"/>
    <property type="project" value="TreeGrafter"/>
</dbReference>
<dbReference type="AlphaFoldDB" id="A0A6P0EVC1"/>
<dbReference type="PROSITE" id="PS00061">
    <property type="entry name" value="ADH_SHORT"/>
    <property type="match status" value="1"/>
</dbReference>
<reference evidence="5 7" key="2">
    <citation type="submission" date="2020-02" db="EMBL/GenBank/DDBJ databases">
        <title>The WGS of Modestobacter muralis DSM 100205.</title>
        <authorList>
            <person name="Jiang Z."/>
        </authorList>
    </citation>
    <scope>NUCLEOTIDE SEQUENCE [LARGE SCALE GENOMIC DNA]</scope>
    <source>
        <strain evidence="5 7">DSM 100205</strain>
    </source>
</reference>
<evidence type="ECO:0000313" key="4">
    <source>
        <dbReference type="EMBL" id="NEK93874.1"/>
    </source>
</evidence>
<evidence type="ECO:0000313" key="7">
    <source>
        <dbReference type="Proteomes" id="UP000471152"/>
    </source>
</evidence>
<proteinExistence type="inferred from homology"/>
<dbReference type="EMBL" id="JAAGWH010000013">
    <property type="protein sequence ID" value="NEK93874.1"/>
    <property type="molecule type" value="Genomic_DNA"/>
</dbReference>
<name>A0A6P0EVC1_9ACTN</name>
<dbReference type="Pfam" id="PF00106">
    <property type="entry name" value="adh_short"/>
    <property type="match status" value="1"/>
</dbReference>
<dbReference type="Gene3D" id="3.40.50.720">
    <property type="entry name" value="NAD(P)-binding Rossmann-like Domain"/>
    <property type="match status" value="1"/>
</dbReference>
<organism evidence="4 6">
    <name type="scientific">Modestobacter muralis</name>
    <dbReference type="NCBI Taxonomy" id="1608614"/>
    <lineage>
        <taxon>Bacteria</taxon>
        <taxon>Bacillati</taxon>
        <taxon>Actinomycetota</taxon>
        <taxon>Actinomycetes</taxon>
        <taxon>Geodermatophilales</taxon>
        <taxon>Geodermatophilaceae</taxon>
        <taxon>Modestobacter</taxon>
    </lineage>
</organism>
<dbReference type="RefSeq" id="WP_163610263.1">
    <property type="nucleotide sequence ID" value="NZ_JAAGWB010000013.1"/>
</dbReference>
<accession>A0A6P0EVC1</accession>
<evidence type="ECO:0000313" key="5">
    <source>
        <dbReference type="EMBL" id="NEN50641.1"/>
    </source>
</evidence>
<evidence type="ECO:0000256" key="1">
    <source>
        <dbReference type="ARBA" id="ARBA00006484"/>
    </source>
</evidence>
<evidence type="ECO:0000256" key="2">
    <source>
        <dbReference type="ARBA" id="ARBA00023002"/>
    </source>
</evidence>
<comment type="caution">
    <text evidence="4">The sequence shown here is derived from an EMBL/GenBank/DDBJ whole genome shotgun (WGS) entry which is preliminary data.</text>
</comment>
<sequence>MELDGARIWVTGASTGIGAALARELADRGAHVAISARSADQLAEVAAGRMAVVPVDVTDRAATVAAGQAVREALGGLDVAVLNAGTWSSFHVEPWDSQLFADHLQVNVMGAVHTMEAVVPQMLSAGAGRVVGVASVAGYRGMPGSEAYSAGKAALINLLESLRGSLAPRGIVVQTVNPGFVATRMTDRNRFPMPFKISAEAAARTIADGIARDRAEIVFPLPMAVLMKVVRVLPVRVWTALTASMARRGLHGGPERRRG</sequence>
<evidence type="ECO:0000256" key="3">
    <source>
        <dbReference type="RuleBase" id="RU000363"/>
    </source>
</evidence>
<keyword evidence="6" id="KW-1185">Reference proteome</keyword>
<dbReference type="PANTHER" id="PTHR44196:SF1">
    <property type="entry name" value="DEHYDROGENASE_REDUCTASE SDR FAMILY MEMBER 7B"/>
    <property type="match status" value="1"/>
</dbReference>
<dbReference type="GO" id="GO:0016491">
    <property type="term" value="F:oxidoreductase activity"/>
    <property type="evidence" value="ECO:0007669"/>
    <property type="project" value="UniProtKB-KW"/>
</dbReference>
<dbReference type="InterPro" id="IPR002347">
    <property type="entry name" value="SDR_fam"/>
</dbReference>
<protein>
    <submittedName>
        <fullName evidence="4">SDR family NAD(P)-dependent oxidoreductase</fullName>
    </submittedName>
</protein>
<dbReference type="EMBL" id="JAAGWB010000013">
    <property type="protein sequence ID" value="NEN50641.1"/>
    <property type="molecule type" value="Genomic_DNA"/>
</dbReference>
<dbReference type="PRINTS" id="PR00080">
    <property type="entry name" value="SDRFAMILY"/>
</dbReference>
<dbReference type="PANTHER" id="PTHR44196">
    <property type="entry name" value="DEHYDROGENASE/REDUCTASE SDR FAMILY MEMBER 7B"/>
    <property type="match status" value="1"/>
</dbReference>
<dbReference type="PRINTS" id="PR00081">
    <property type="entry name" value="GDHRDH"/>
</dbReference>
<gene>
    <name evidence="5" type="ORF">G3R41_06750</name>
    <name evidence="4" type="ORF">GCU67_06750</name>
</gene>